<dbReference type="PANTHER" id="PTHR41307">
    <property type="entry name" value="MEMBRANE PROTEIN-RELATED"/>
    <property type="match status" value="1"/>
</dbReference>
<organism evidence="1 2">
    <name type="scientific">Lactiplantibacillus plantarum</name>
    <name type="common">Lactobacillus plantarum</name>
    <dbReference type="NCBI Taxonomy" id="1590"/>
    <lineage>
        <taxon>Bacteria</taxon>
        <taxon>Bacillati</taxon>
        <taxon>Bacillota</taxon>
        <taxon>Bacilli</taxon>
        <taxon>Lactobacillales</taxon>
        <taxon>Lactobacillaceae</taxon>
        <taxon>Lactiplantibacillus</taxon>
    </lineage>
</organism>
<gene>
    <name evidence="1" type="ORF">LPJSA22_02780</name>
</gene>
<dbReference type="RefSeq" id="WP_047674083.1">
    <property type="nucleotide sequence ID" value="NZ_AP028145.1"/>
</dbReference>
<evidence type="ECO:0000313" key="2">
    <source>
        <dbReference type="Proteomes" id="UP000094892"/>
    </source>
</evidence>
<dbReference type="EMBL" id="MCOL01000001">
    <property type="protein sequence ID" value="ODO62762.1"/>
    <property type="molecule type" value="Genomic_DNA"/>
</dbReference>
<sequence length="225" mass="25567">MTKIDNDQAQLNQLEQQLTLSDAQYFQDLRLYLLTKELFGSNEKAITRQLLTMLQDFLDASQHGETASQFFGNDPAGLADALLAELPRNSRWQQIHFVGLLILISWFFVILNANTATGFRLNWLLLFAAPLVEIIAIALIFKIMNHAIYADSTPFKQETVPVVLITTLTLIMLIGLFLVTPRFGSWVFIFLPNPWGIGLQIIQAIITVSWFGYSLLSNRRQPTQH</sequence>
<dbReference type="Proteomes" id="UP000094892">
    <property type="component" value="Unassembled WGS sequence"/>
</dbReference>
<protein>
    <submittedName>
        <fullName evidence="1">Uncharacterized protein</fullName>
    </submittedName>
</protein>
<dbReference type="SUPFAM" id="SSF158560">
    <property type="entry name" value="BH3980-like"/>
    <property type="match status" value="1"/>
</dbReference>
<evidence type="ECO:0000313" key="1">
    <source>
        <dbReference type="EMBL" id="ODO62762.1"/>
    </source>
</evidence>
<dbReference type="PANTHER" id="PTHR41307:SF1">
    <property type="entry name" value="MEMBRANE PROTEIN"/>
    <property type="match status" value="1"/>
</dbReference>
<accession>A0A1E3KVA0</accession>
<dbReference type="AlphaFoldDB" id="A0A1E3KVA0"/>
<proteinExistence type="predicted"/>
<reference evidence="1 2" key="1">
    <citation type="submission" date="2016-08" db="EMBL/GenBank/DDBJ databases">
        <title>Genome sequencing of Lactobacillus plantarum JSA22, isolated from fermented soybean paste.</title>
        <authorList>
            <person name="Choi H.S."/>
        </authorList>
    </citation>
    <scope>NUCLEOTIDE SEQUENCE [LARGE SCALE GENOMIC DNA]</scope>
    <source>
        <strain evidence="1 2">JSA22</strain>
    </source>
</reference>
<dbReference type="PATRIC" id="fig|1590.231.peg.649"/>
<comment type="caution">
    <text evidence="1">The sequence shown here is derived from an EMBL/GenBank/DDBJ whole genome shotgun (WGS) entry which is preliminary data.</text>
</comment>
<name>A0A1E3KVA0_LACPN</name>